<dbReference type="InterPro" id="IPR021858">
    <property type="entry name" value="Fun_TF"/>
</dbReference>
<keyword evidence="8" id="KW-1185">Reference proteome</keyword>
<keyword evidence="2" id="KW-0805">Transcription regulation</keyword>
<dbReference type="CDD" id="cd00067">
    <property type="entry name" value="GAL4"/>
    <property type="match status" value="1"/>
</dbReference>
<evidence type="ECO:0000259" key="6">
    <source>
        <dbReference type="PROSITE" id="PS50048"/>
    </source>
</evidence>
<dbReference type="GO" id="GO:0008270">
    <property type="term" value="F:zinc ion binding"/>
    <property type="evidence" value="ECO:0007669"/>
    <property type="project" value="InterPro"/>
</dbReference>
<gene>
    <name evidence="7" type="ORF">LTR84_010503</name>
</gene>
<dbReference type="RefSeq" id="XP_064700382.1">
    <property type="nucleotide sequence ID" value="XM_064854039.1"/>
</dbReference>
<evidence type="ECO:0000256" key="1">
    <source>
        <dbReference type="ARBA" id="ARBA00004123"/>
    </source>
</evidence>
<dbReference type="PROSITE" id="PS50048">
    <property type="entry name" value="ZN2_CY6_FUNGAL_2"/>
    <property type="match status" value="1"/>
</dbReference>
<dbReference type="PROSITE" id="PS00463">
    <property type="entry name" value="ZN2_CY6_FUNGAL_1"/>
    <property type="match status" value="1"/>
</dbReference>
<dbReference type="Pfam" id="PF11951">
    <property type="entry name" value="Fungal_trans_2"/>
    <property type="match status" value="1"/>
</dbReference>
<feature type="domain" description="Zn(2)-C6 fungal-type" evidence="6">
    <location>
        <begin position="15"/>
        <end position="45"/>
    </location>
</feature>
<name>A0AAV9MVV2_9EURO</name>
<evidence type="ECO:0000313" key="8">
    <source>
        <dbReference type="Proteomes" id="UP001358417"/>
    </source>
</evidence>
<comment type="caution">
    <text evidence="7">The sequence shown here is derived from an EMBL/GenBank/DDBJ whole genome shotgun (WGS) entry which is preliminary data.</text>
</comment>
<dbReference type="GO" id="GO:0005634">
    <property type="term" value="C:nucleus"/>
    <property type="evidence" value="ECO:0007669"/>
    <property type="project" value="UniProtKB-SubCell"/>
</dbReference>
<dbReference type="EMBL" id="JAVRRD010000044">
    <property type="protein sequence ID" value="KAK5044729.1"/>
    <property type="molecule type" value="Genomic_DNA"/>
</dbReference>
<evidence type="ECO:0000256" key="5">
    <source>
        <dbReference type="ARBA" id="ARBA00023242"/>
    </source>
</evidence>
<protein>
    <recommendedName>
        <fullName evidence="6">Zn(2)-C6 fungal-type domain-containing protein</fullName>
    </recommendedName>
</protein>
<dbReference type="Gene3D" id="4.10.240.10">
    <property type="entry name" value="Zn(2)-C6 fungal-type DNA-binding domain"/>
    <property type="match status" value="1"/>
</dbReference>
<organism evidence="7 8">
    <name type="scientific">Exophiala bonariae</name>
    <dbReference type="NCBI Taxonomy" id="1690606"/>
    <lineage>
        <taxon>Eukaryota</taxon>
        <taxon>Fungi</taxon>
        <taxon>Dikarya</taxon>
        <taxon>Ascomycota</taxon>
        <taxon>Pezizomycotina</taxon>
        <taxon>Eurotiomycetes</taxon>
        <taxon>Chaetothyriomycetidae</taxon>
        <taxon>Chaetothyriales</taxon>
        <taxon>Herpotrichiellaceae</taxon>
        <taxon>Exophiala</taxon>
    </lineage>
</organism>
<dbReference type="InterPro" id="IPR036864">
    <property type="entry name" value="Zn2-C6_fun-type_DNA-bd_sf"/>
</dbReference>
<dbReference type="SUPFAM" id="SSF57701">
    <property type="entry name" value="Zn2/Cys6 DNA-binding domain"/>
    <property type="match status" value="1"/>
</dbReference>
<dbReference type="Pfam" id="PF00172">
    <property type="entry name" value="Zn_clus"/>
    <property type="match status" value="1"/>
</dbReference>
<evidence type="ECO:0000256" key="4">
    <source>
        <dbReference type="ARBA" id="ARBA00023163"/>
    </source>
</evidence>
<dbReference type="GO" id="GO:0003677">
    <property type="term" value="F:DNA binding"/>
    <property type="evidence" value="ECO:0007669"/>
    <property type="project" value="UniProtKB-KW"/>
</dbReference>
<comment type="subcellular location">
    <subcellularLocation>
        <location evidence="1">Nucleus</location>
    </subcellularLocation>
</comment>
<reference evidence="7 8" key="1">
    <citation type="submission" date="2023-08" db="EMBL/GenBank/DDBJ databases">
        <title>Black Yeasts Isolated from many extreme environments.</title>
        <authorList>
            <person name="Coleine C."/>
            <person name="Stajich J.E."/>
            <person name="Selbmann L."/>
        </authorList>
    </citation>
    <scope>NUCLEOTIDE SEQUENCE [LARGE SCALE GENOMIC DNA]</scope>
    <source>
        <strain evidence="7 8">CCFEE 5792</strain>
    </source>
</reference>
<evidence type="ECO:0000256" key="2">
    <source>
        <dbReference type="ARBA" id="ARBA00023015"/>
    </source>
</evidence>
<dbReference type="PANTHER" id="PTHR37534">
    <property type="entry name" value="TRANSCRIPTIONAL ACTIVATOR PROTEIN UGA3"/>
    <property type="match status" value="1"/>
</dbReference>
<dbReference type="InterPro" id="IPR001138">
    <property type="entry name" value="Zn2Cys6_DnaBD"/>
</dbReference>
<dbReference type="GeneID" id="89978660"/>
<sequence>MPKSSPIPRLRVKTGCQTCRRRKKKCDEGRPICRRCAVLGWNCEWPTSEDLVDRRCMTAQKLEIDSKHIATSKEILEKQQYLDDTQLCLTSASIAQRAASQHIKPIVSKHFADKYYNLILLPNCSSEFYWSMFNELEHVLPGCRSLQYTILANAASHIHSIIKSARMQELALTYYSQALRSMQELLDTNPRLENHNGLLLSVILLYTLGSTGQETHKDTPRHINAAVKIVALRHFNIPAAISSPFDRLVLESVLLSMFLTSMGLWSEEFNTNGTFDLAFWLAAERLLAQESKPLTVKAGINAPVLGVPVALLKLLLLVRQIRPQRELADQAKLRDLKLEISQWEAHLIGQSLDSRFPPKGEITVGPPNTRIVQDSSTLFIIVASILMEQILVGDANDTCPSTRDQDCWRKRYAMSILRTYQHDETWSRFFTTTMAVYTLGFFVSHSREIDLVRKDLQSRWDVTNFGHIIRYRRDLDAVWAKRGFVEVDQNPN</sequence>
<keyword evidence="4" id="KW-0804">Transcription</keyword>
<dbReference type="GO" id="GO:0000981">
    <property type="term" value="F:DNA-binding transcription factor activity, RNA polymerase II-specific"/>
    <property type="evidence" value="ECO:0007669"/>
    <property type="project" value="InterPro"/>
</dbReference>
<keyword evidence="3" id="KW-0238">DNA-binding</keyword>
<proteinExistence type="predicted"/>
<dbReference type="SMART" id="SM00066">
    <property type="entry name" value="GAL4"/>
    <property type="match status" value="1"/>
</dbReference>
<dbReference type="PANTHER" id="PTHR37534:SF46">
    <property type="entry name" value="ZN(II)2CYS6 TRANSCRIPTION FACTOR (EUROFUNG)"/>
    <property type="match status" value="1"/>
</dbReference>
<dbReference type="AlphaFoldDB" id="A0AAV9MVV2"/>
<accession>A0AAV9MVV2</accession>
<evidence type="ECO:0000313" key="7">
    <source>
        <dbReference type="EMBL" id="KAK5044729.1"/>
    </source>
</evidence>
<keyword evidence="5" id="KW-0539">Nucleus</keyword>
<evidence type="ECO:0000256" key="3">
    <source>
        <dbReference type="ARBA" id="ARBA00023125"/>
    </source>
</evidence>
<dbReference type="Proteomes" id="UP001358417">
    <property type="component" value="Unassembled WGS sequence"/>
</dbReference>